<dbReference type="Proteomes" id="UP000000238">
    <property type="component" value="Chromosome"/>
</dbReference>
<dbReference type="KEGG" id="hch:HCH_05482"/>
<name>Q2SB29_HAHCH</name>
<sequence>MLMAFVGVFLAAEVSFSGASFEALQGMGLALGAAFFYALATIFTRQAPGVSPAAMAAAQLGFCLPLLGAWLLWNGADWSQVDWKYVGLLGGLNSIAQYVLLYFAISHLTLERLSILSFLYPITTLLVDMLFYDMELSAAQTVGIALILLANTAILRRKPQPDKGARAGSPTGRQAIAE</sequence>
<evidence type="ECO:0000256" key="5">
    <source>
        <dbReference type="ARBA" id="ARBA00023136"/>
    </source>
</evidence>
<dbReference type="PANTHER" id="PTHR32322">
    <property type="entry name" value="INNER MEMBRANE TRANSPORTER"/>
    <property type="match status" value="1"/>
</dbReference>
<dbReference type="eggNOG" id="COG0697">
    <property type="taxonomic scope" value="Bacteria"/>
</dbReference>
<dbReference type="PANTHER" id="PTHR32322:SF2">
    <property type="entry name" value="EAMA DOMAIN-CONTAINING PROTEIN"/>
    <property type="match status" value="1"/>
</dbReference>
<evidence type="ECO:0000256" key="2">
    <source>
        <dbReference type="ARBA" id="ARBA00007362"/>
    </source>
</evidence>
<comment type="similarity">
    <text evidence="2">Belongs to the EamA transporter family.</text>
</comment>
<dbReference type="AlphaFoldDB" id="Q2SB29"/>
<dbReference type="Pfam" id="PF00892">
    <property type="entry name" value="EamA"/>
    <property type="match status" value="1"/>
</dbReference>
<proteinExistence type="inferred from homology"/>
<dbReference type="STRING" id="349521.HCH_05482"/>
<dbReference type="HOGENOM" id="CLU_1508578_0_0_6"/>
<evidence type="ECO:0000313" key="8">
    <source>
        <dbReference type="Proteomes" id="UP000000238"/>
    </source>
</evidence>
<organism evidence="7 8">
    <name type="scientific">Hahella chejuensis (strain KCTC 2396)</name>
    <dbReference type="NCBI Taxonomy" id="349521"/>
    <lineage>
        <taxon>Bacteria</taxon>
        <taxon>Pseudomonadati</taxon>
        <taxon>Pseudomonadota</taxon>
        <taxon>Gammaproteobacteria</taxon>
        <taxon>Oceanospirillales</taxon>
        <taxon>Hahellaceae</taxon>
        <taxon>Hahella</taxon>
    </lineage>
</organism>
<evidence type="ECO:0000256" key="1">
    <source>
        <dbReference type="ARBA" id="ARBA00004141"/>
    </source>
</evidence>
<dbReference type="InterPro" id="IPR050638">
    <property type="entry name" value="AA-Vitamin_Transporters"/>
</dbReference>
<keyword evidence="4" id="KW-1133">Transmembrane helix</keyword>
<keyword evidence="3" id="KW-0812">Transmembrane</keyword>
<dbReference type="EMBL" id="CP000155">
    <property type="protein sequence ID" value="ABC32145.1"/>
    <property type="molecule type" value="Genomic_DNA"/>
</dbReference>
<dbReference type="InterPro" id="IPR037185">
    <property type="entry name" value="EmrE-like"/>
</dbReference>
<evidence type="ECO:0000256" key="3">
    <source>
        <dbReference type="ARBA" id="ARBA00022692"/>
    </source>
</evidence>
<gene>
    <name evidence="7" type="ordered locus">HCH_05482</name>
</gene>
<evidence type="ECO:0000313" key="7">
    <source>
        <dbReference type="EMBL" id="ABC32145.1"/>
    </source>
</evidence>
<dbReference type="GO" id="GO:0016020">
    <property type="term" value="C:membrane"/>
    <property type="evidence" value="ECO:0007669"/>
    <property type="project" value="UniProtKB-SubCell"/>
</dbReference>
<protein>
    <submittedName>
        <fullName evidence="7">Integral membrane protein, DUF6 family</fullName>
    </submittedName>
</protein>
<dbReference type="InterPro" id="IPR000620">
    <property type="entry name" value="EamA_dom"/>
</dbReference>
<evidence type="ECO:0000259" key="6">
    <source>
        <dbReference type="Pfam" id="PF00892"/>
    </source>
</evidence>
<accession>Q2SB29</accession>
<feature type="domain" description="EamA" evidence="6">
    <location>
        <begin position="26"/>
        <end position="150"/>
    </location>
</feature>
<keyword evidence="5" id="KW-0472">Membrane</keyword>
<comment type="subcellular location">
    <subcellularLocation>
        <location evidence="1">Membrane</location>
        <topology evidence="1">Multi-pass membrane protein</topology>
    </subcellularLocation>
</comment>
<reference evidence="7 8" key="1">
    <citation type="journal article" date="2005" name="Nucleic Acids Res.">
        <title>Genomic blueprint of Hahella chejuensis, a marine microbe producing an algicidal agent.</title>
        <authorList>
            <person name="Jeong H."/>
            <person name="Yim J.H."/>
            <person name="Lee C."/>
            <person name="Choi S.-H."/>
            <person name="Park Y.K."/>
            <person name="Yoon S.H."/>
            <person name="Hur C.-G."/>
            <person name="Kang H.-Y."/>
            <person name="Kim D."/>
            <person name="Lee H.H."/>
            <person name="Park K.H."/>
            <person name="Park S.-H."/>
            <person name="Park H.-S."/>
            <person name="Lee H.K."/>
            <person name="Oh T.K."/>
            <person name="Kim J.F."/>
        </authorList>
    </citation>
    <scope>NUCLEOTIDE SEQUENCE [LARGE SCALE GENOMIC DNA]</scope>
    <source>
        <strain evidence="7 8">KCTC 2396</strain>
    </source>
</reference>
<keyword evidence="8" id="KW-1185">Reference proteome</keyword>
<evidence type="ECO:0000256" key="4">
    <source>
        <dbReference type="ARBA" id="ARBA00022989"/>
    </source>
</evidence>
<dbReference type="SUPFAM" id="SSF103481">
    <property type="entry name" value="Multidrug resistance efflux transporter EmrE"/>
    <property type="match status" value="1"/>
</dbReference>